<evidence type="ECO:0000256" key="2">
    <source>
        <dbReference type="ARBA" id="ARBA00022490"/>
    </source>
</evidence>
<comment type="function">
    <text evidence="7 8">Involved in unsaturated fatty acids biosynthesis. Catalyzes the dehydration of short chain beta-hydroxyacyl-ACPs and long chain saturated and unsaturated beta-hydroxyacyl-ACPs.</text>
</comment>
<comment type="catalytic activity">
    <reaction evidence="8">
        <text>a (3R)-hydroxyacyl-[ACP] = a (2E)-enoyl-[ACP] + H2O</text>
        <dbReference type="Rhea" id="RHEA:13097"/>
        <dbReference type="Rhea" id="RHEA-COMP:9925"/>
        <dbReference type="Rhea" id="RHEA-COMP:9945"/>
        <dbReference type="ChEBI" id="CHEBI:15377"/>
        <dbReference type="ChEBI" id="CHEBI:78784"/>
        <dbReference type="ChEBI" id="CHEBI:78827"/>
        <dbReference type="EC" id="4.2.1.59"/>
    </reaction>
</comment>
<dbReference type="PANTHER" id="PTHR30272">
    <property type="entry name" value="3-HYDROXYACYL-[ACYL-CARRIER-PROTEIN] DEHYDRATASE"/>
    <property type="match status" value="1"/>
</dbReference>
<dbReference type="Gene3D" id="3.10.129.10">
    <property type="entry name" value="Hotdog Thioesterase"/>
    <property type="match status" value="1"/>
</dbReference>
<evidence type="ECO:0000256" key="7">
    <source>
        <dbReference type="ARBA" id="ARBA00025049"/>
    </source>
</evidence>
<dbReference type="InterPro" id="IPR010084">
    <property type="entry name" value="FabZ"/>
</dbReference>
<gene>
    <name evidence="8" type="primary">fabZ</name>
    <name evidence="9" type="ORF">SAMN04488588_0957</name>
</gene>
<name>A0A1G6L0H8_9BACT</name>
<dbReference type="NCBIfam" id="NF000582">
    <property type="entry name" value="PRK00006.1"/>
    <property type="match status" value="1"/>
</dbReference>
<dbReference type="FunFam" id="3.10.129.10:FF:000001">
    <property type="entry name" value="3-hydroxyacyl-[acyl-carrier-protein] dehydratase FabZ"/>
    <property type="match status" value="1"/>
</dbReference>
<evidence type="ECO:0000256" key="4">
    <source>
        <dbReference type="ARBA" id="ARBA00022556"/>
    </source>
</evidence>
<dbReference type="GO" id="GO:0019171">
    <property type="term" value="F:(3R)-hydroxyacyl-[acyl-carrier-protein] dehydratase activity"/>
    <property type="evidence" value="ECO:0007669"/>
    <property type="project" value="UniProtKB-EC"/>
</dbReference>
<protein>
    <recommendedName>
        <fullName evidence="8">3-hydroxyacyl-[acyl-carrier-protein] dehydratase FabZ</fullName>
        <ecNumber evidence="8">4.2.1.59</ecNumber>
    </recommendedName>
    <alternativeName>
        <fullName evidence="8">(3R)-hydroxymyristoyl-[acyl-carrier-protein] dehydratase</fullName>
        <shortName evidence="8">(3R)-hydroxymyristoyl-ACP dehydrase</shortName>
    </alternativeName>
    <alternativeName>
        <fullName evidence="8">Beta-hydroxyacyl-ACP dehydratase</fullName>
    </alternativeName>
</protein>
<dbReference type="InterPro" id="IPR029069">
    <property type="entry name" value="HotDog_dom_sf"/>
</dbReference>
<dbReference type="Proteomes" id="UP000199322">
    <property type="component" value="Unassembled WGS sequence"/>
</dbReference>
<feature type="active site" evidence="8">
    <location>
        <position position="48"/>
    </location>
</feature>
<dbReference type="HAMAP" id="MF_00406">
    <property type="entry name" value="FabZ"/>
    <property type="match status" value="1"/>
</dbReference>
<evidence type="ECO:0000313" key="10">
    <source>
        <dbReference type="Proteomes" id="UP000199322"/>
    </source>
</evidence>
<evidence type="ECO:0000313" key="9">
    <source>
        <dbReference type="EMBL" id="SDC36578.1"/>
    </source>
</evidence>
<dbReference type="CDD" id="cd01288">
    <property type="entry name" value="FabZ"/>
    <property type="match status" value="1"/>
</dbReference>
<reference evidence="9 10" key="1">
    <citation type="submission" date="2016-10" db="EMBL/GenBank/DDBJ databases">
        <authorList>
            <person name="de Groot N.N."/>
        </authorList>
    </citation>
    <scope>NUCLEOTIDE SEQUENCE [LARGE SCALE GENOMIC DNA]</scope>
    <source>
        <strain evidence="9 10">WG14</strain>
    </source>
</reference>
<dbReference type="EC" id="4.2.1.59" evidence="8"/>
<evidence type="ECO:0000256" key="6">
    <source>
        <dbReference type="ARBA" id="ARBA00023239"/>
    </source>
</evidence>
<dbReference type="GO" id="GO:0005737">
    <property type="term" value="C:cytoplasm"/>
    <property type="evidence" value="ECO:0007669"/>
    <property type="project" value="UniProtKB-SubCell"/>
</dbReference>
<keyword evidence="6 8" id="KW-0456">Lyase</keyword>
<keyword evidence="3 8" id="KW-0444">Lipid biosynthesis</keyword>
<dbReference type="AlphaFoldDB" id="A0A1G6L0H8"/>
<evidence type="ECO:0000256" key="5">
    <source>
        <dbReference type="ARBA" id="ARBA00023098"/>
    </source>
</evidence>
<evidence type="ECO:0000256" key="1">
    <source>
        <dbReference type="ARBA" id="ARBA00004496"/>
    </source>
</evidence>
<proteinExistence type="inferred from homology"/>
<dbReference type="PANTHER" id="PTHR30272:SF1">
    <property type="entry name" value="3-HYDROXYACYL-[ACYL-CARRIER-PROTEIN] DEHYDRATASE"/>
    <property type="match status" value="1"/>
</dbReference>
<dbReference type="STRING" id="28234.SAMN04488588_0957"/>
<comment type="subcellular location">
    <subcellularLocation>
        <location evidence="1 8">Cytoplasm</location>
    </subcellularLocation>
</comment>
<dbReference type="SUPFAM" id="SSF54637">
    <property type="entry name" value="Thioesterase/thiol ester dehydrase-isomerase"/>
    <property type="match status" value="1"/>
</dbReference>
<organism evidence="9 10">
    <name type="scientific">Geotoga petraea</name>
    <dbReference type="NCBI Taxonomy" id="28234"/>
    <lineage>
        <taxon>Bacteria</taxon>
        <taxon>Thermotogati</taxon>
        <taxon>Thermotogota</taxon>
        <taxon>Thermotogae</taxon>
        <taxon>Petrotogales</taxon>
        <taxon>Petrotogaceae</taxon>
        <taxon>Geotoga</taxon>
    </lineage>
</organism>
<dbReference type="InterPro" id="IPR013114">
    <property type="entry name" value="FabA_FabZ"/>
</dbReference>
<dbReference type="Pfam" id="PF07977">
    <property type="entry name" value="FabA"/>
    <property type="match status" value="1"/>
</dbReference>
<sequence>MVMNIDQIMEILPHRSPFLLVESVSEMGEDYIVAEKNVSINEPYFQGHFPMYPIMPGVLIVEGMAQAAGILLMKDMKDQNVLPIFMGIDHARFKREIRPGDRIIYKVKLLQSKKEVYKLEAKVYVREKLAAKAEIMAGIKR</sequence>
<keyword evidence="5 8" id="KW-0443">Lipid metabolism</keyword>
<dbReference type="NCBIfam" id="TIGR01750">
    <property type="entry name" value="fabZ"/>
    <property type="match status" value="1"/>
</dbReference>
<dbReference type="EMBL" id="FMYV01000003">
    <property type="protein sequence ID" value="SDC36578.1"/>
    <property type="molecule type" value="Genomic_DNA"/>
</dbReference>
<keyword evidence="2 8" id="KW-0963">Cytoplasm</keyword>
<evidence type="ECO:0000256" key="3">
    <source>
        <dbReference type="ARBA" id="ARBA00022516"/>
    </source>
</evidence>
<keyword evidence="10" id="KW-1185">Reference proteome</keyword>
<accession>A0A1G6L0H8</accession>
<evidence type="ECO:0000256" key="8">
    <source>
        <dbReference type="HAMAP-Rule" id="MF_00406"/>
    </source>
</evidence>
<keyword evidence="4 8" id="KW-0441">Lipid A biosynthesis</keyword>
<dbReference type="GO" id="GO:0016020">
    <property type="term" value="C:membrane"/>
    <property type="evidence" value="ECO:0007669"/>
    <property type="project" value="GOC"/>
</dbReference>
<comment type="similarity">
    <text evidence="8">Belongs to the thioester dehydratase family. FabZ subfamily.</text>
</comment>
<dbReference type="GO" id="GO:0009245">
    <property type="term" value="P:lipid A biosynthetic process"/>
    <property type="evidence" value="ECO:0007669"/>
    <property type="project" value="UniProtKB-UniRule"/>
</dbReference>
<dbReference type="GO" id="GO:0006633">
    <property type="term" value="P:fatty acid biosynthetic process"/>
    <property type="evidence" value="ECO:0007669"/>
    <property type="project" value="UniProtKB-UniRule"/>
</dbReference>